<reference evidence="1 2" key="1">
    <citation type="submission" date="2022-10" db="EMBL/GenBank/DDBJ databases">
        <title>Description of Fervidibacillus gen. nov. in the family Fervidibacillaceae fam. nov. with two species, Fervidibacillus albus sp. nov., and Fervidibacillus halotolerans sp. nov., isolated from tidal flat sediments.</title>
        <authorList>
            <person name="Kwon K.K."/>
            <person name="Yang S.-H."/>
        </authorList>
    </citation>
    <scope>NUCLEOTIDE SEQUENCE [LARGE SCALE GENOMIC DNA]</scope>
    <source>
        <strain evidence="1 2">DSM 23332</strain>
    </source>
</reference>
<dbReference type="EMBL" id="JAOUSE010000034">
    <property type="protein sequence ID" value="MCU9594944.1"/>
    <property type="molecule type" value="Genomic_DNA"/>
</dbReference>
<gene>
    <name evidence="1" type="ORF">OEV82_10890</name>
</gene>
<comment type="caution">
    <text evidence="1">The sequence shown here is derived from an EMBL/GenBank/DDBJ whole genome shotgun (WGS) entry which is preliminary data.</text>
</comment>
<organism evidence="1 2">
    <name type="scientific">Pallidibacillus thermolactis</name>
    <dbReference type="NCBI Taxonomy" id="251051"/>
    <lineage>
        <taxon>Bacteria</taxon>
        <taxon>Bacillati</taxon>
        <taxon>Bacillota</taxon>
        <taxon>Bacilli</taxon>
        <taxon>Bacillales</taxon>
        <taxon>Bacillaceae</taxon>
        <taxon>Pallidibacillus</taxon>
    </lineage>
</organism>
<dbReference type="InterPro" id="IPR025432">
    <property type="entry name" value="YhfH-like"/>
</dbReference>
<accession>A0ABT2WJR0</accession>
<dbReference type="NCBIfam" id="TIGR03831">
    <property type="entry name" value="YgiT_finger"/>
    <property type="match status" value="1"/>
</dbReference>
<dbReference type="InterPro" id="IPR022453">
    <property type="entry name" value="Znf_MqsA-type"/>
</dbReference>
<evidence type="ECO:0000313" key="2">
    <source>
        <dbReference type="Proteomes" id="UP001208656"/>
    </source>
</evidence>
<dbReference type="Proteomes" id="UP001208656">
    <property type="component" value="Unassembled WGS sequence"/>
</dbReference>
<name>A0ABT2WJR0_9BACI</name>
<evidence type="ECO:0000313" key="1">
    <source>
        <dbReference type="EMBL" id="MCU9594944.1"/>
    </source>
</evidence>
<dbReference type="Pfam" id="PF14149">
    <property type="entry name" value="YhfH"/>
    <property type="match status" value="1"/>
</dbReference>
<dbReference type="RefSeq" id="WP_173659176.1">
    <property type="nucleotide sequence ID" value="NZ_JAOUSE010000034.1"/>
</dbReference>
<sequence>MIQSIVEFFKNLPAKHCQHCGEQIEEQAECYGNVCHQCIGLKDLNS</sequence>
<protein>
    <submittedName>
        <fullName evidence="1">YhfH family protein</fullName>
    </submittedName>
</protein>
<proteinExistence type="predicted"/>
<keyword evidence="2" id="KW-1185">Reference proteome</keyword>